<feature type="domain" description="Cas12f1-like TNB" evidence="9">
    <location>
        <begin position="303"/>
        <end position="367"/>
    </location>
</feature>
<dbReference type="Pfam" id="PF01385">
    <property type="entry name" value="OrfB_IS605"/>
    <property type="match status" value="1"/>
</dbReference>
<keyword evidence="3" id="KW-0815">Transposition</keyword>
<evidence type="ECO:0000256" key="7">
    <source>
        <dbReference type="ARBA" id="ARBA00023172"/>
    </source>
</evidence>
<evidence type="ECO:0000256" key="2">
    <source>
        <dbReference type="ARBA" id="ARBA00011044"/>
    </source>
</evidence>
<keyword evidence="4" id="KW-0479">Metal-binding</keyword>
<accession>A0A0N1KQT4</accession>
<dbReference type="Pfam" id="PF07282">
    <property type="entry name" value="Cas12f1-like_TNB"/>
    <property type="match status" value="1"/>
</dbReference>
<dbReference type="PATRIC" id="fig|37636.3.peg.151"/>
<comment type="similarity">
    <text evidence="1">In the C-terminal section; belongs to the transposase 35 family.</text>
</comment>
<dbReference type="InterPro" id="IPR051399">
    <property type="entry name" value="RNA-guided_DNA_endo/Transpos"/>
</dbReference>
<keyword evidence="6" id="KW-0238">DNA-binding</keyword>
<feature type="domain" description="Probable transposase IS891/IS1136/IS1341" evidence="8">
    <location>
        <begin position="181"/>
        <end position="291"/>
    </location>
</feature>
<dbReference type="EMBL" id="LJJR01000012">
    <property type="protein sequence ID" value="KPD32209.1"/>
    <property type="molecule type" value="Genomic_DNA"/>
</dbReference>
<evidence type="ECO:0000256" key="4">
    <source>
        <dbReference type="ARBA" id="ARBA00022723"/>
    </source>
</evidence>
<keyword evidence="5" id="KW-0862">Zinc</keyword>
<dbReference type="AlphaFoldDB" id="A0A0N1KQT4"/>
<gene>
    <name evidence="11" type="ORF">AN926_05445</name>
</gene>
<evidence type="ECO:0000256" key="3">
    <source>
        <dbReference type="ARBA" id="ARBA00022578"/>
    </source>
</evidence>
<dbReference type="InterPro" id="IPR010095">
    <property type="entry name" value="Cas12f1-like_TNB"/>
</dbReference>
<name>A0A0N1KQT4_THESC</name>
<dbReference type="GO" id="GO:0006310">
    <property type="term" value="P:DNA recombination"/>
    <property type="evidence" value="ECO:0007669"/>
    <property type="project" value="UniProtKB-KW"/>
</dbReference>
<feature type="domain" description="Transposase putative helix-turn-helix" evidence="10">
    <location>
        <begin position="9"/>
        <end position="53"/>
    </location>
</feature>
<protein>
    <submittedName>
        <fullName evidence="11">Transposase</fullName>
    </submittedName>
</protein>
<dbReference type="NCBIfam" id="TIGR01766">
    <property type="entry name" value="IS200/IS605 family accessory protein TnpB-like domain"/>
    <property type="match status" value="1"/>
</dbReference>
<sequence length="386" mass="43382">MHIENTTHKKAFVYRLYPTRAQEEALVRILDLTRELYNAALQERREAWKKAGKSVTVYDQMRLLGKVKAVRPEYQGVYAQVLQETLKRLDRAFQGFFSRVKRGEKAGYPRFRGRGWWDSFTFPQVWREGKWVGPGKPLDNGKIKIPGVGHVRIKQHRPLEGVPKTLTIKRSAGCWYAVYVCEVSFQPLPPSDKAVGIDLGLSHFVATSDGKTFAPPKAYRKAEAKLARTQQALSRKKRGSNRYKKLKMRLARQHQKIANRRRDFHHKLARNLVNRYGTIVHEDLRVSRLARSSLAKSVQDAGWAQFLAILSAKAASAGRRVVAVPPHGTSQICPQCGRVQKKELSERIHACKCGCVLDRDVAAAKVILALGLDGAFGGGGRVTAPA</sequence>
<dbReference type="GO" id="GO:0003677">
    <property type="term" value="F:DNA binding"/>
    <property type="evidence" value="ECO:0007669"/>
    <property type="project" value="UniProtKB-KW"/>
</dbReference>
<organism evidence="11 12">
    <name type="scientific">Thermus scotoductus</name>
    <dbReference type="NCBI Taxonomy" id="37636"/>
    <lineage>
        <taxon>Bacteria</taxon>
        <taxon>Thermotogati</taxon>
        <taxon>Deinococcota</taxon>
        <taxon>Deinococci</taxon>
        <taxon>Thermales</taxon>
        <taxon>Thermaceae</taxon>
        <taxon>Thermus</taxon>
    </lineage>
</organism>
<dbReference type="GO" id="GO:0046872">
    <property type="term" value="F:metal ion binding"/>
    <property type="evidence" value="ECO:0007669"/>
    <property type="project" value="UniProtKB-KW"/>
</dbReference>
<comment type="similarity">
    <text evidence="2">In the N-terminal section; belongs to the transposase 2 family.</text>
</comment>
<dbReference type="InterPro" id="IPR001959">
    <property type="entry name" value="Transposase"/>
</dbReference>
<evidence type="ECO:0000259" key="9">
    <source>
        <dbReference type="Pfam" id="PF07282"/>
    </source>
</evidence>
<evidence type="ECO:0000259" key="8">
    <source>
        <dbReference type="Pfam" id="PF01385"/>
    </source>
</evidence>
<dbReference type="Pfam" id="PF12323">
    <property type="entry name" value="HTH_OrfB_IS605"/>
    <property type="match status" value="1"/>
</dbReference>
<dbReference type="PANTHER" id="PTHR30405">
    <property type="entry name" value="TRANSPOSASE"/>
    <property type="match status" value="1"/>
</dbReference>
<keyword evidence="7" id="KW-0233">DNA recombination</keyword>
<dbReference type="PANTHER" id="PTHR30405:SF25">
    <property type="entry name" value="RNA-GUIDED DNA ENDONUCLEASE INSQ-RELATED"/>
    <property type="match status" value="1"/>
</dbReference>
<evidence type="ECO:0000256" key="6">
    <source>
        <dbReference type="ARBA" id="ARBA00023125"/>
    </source>
</evidence>
<dbReference type="GO" id="GO:0032196">
    <property type="term" value="P:transposition"/>
    <property type="evidence" value="ECO:0007669"/>
    <property type="project" value="UniProtKB-KW"/>
</dbReference>
<proteinExistence type="inferred from homology"/>
<dbReference type="InterPro" id="IPR021027">
    <property type="entry name" value="Transposase_put_HTH"/>
</dbReference>
<comment type="caution">
    <text evidence="11">The sequence shown here is derived from an EMBL/GenBank/DDBJ whole genome shotgun (WGS) entry which is preliminary data.</text>
</comment>
<evidence type="ECO:0000256" key="1">
    <source>
        <dbReference type="ARBA" id="ARBA00008761"/>
    </source>
</evidence>
<evidence type="ECO:0000313" key="12">
    <source>
        <dbReference type="Proteomes" id="UP000053099"/>
    </source>
</evidence>
<dbReference type="NCBIfam" id="NF040570">
    <property type="entry name" value="guided_TnpB"/>
    <property type="match status" value="1"/>
</dbReference>
<evidence type="ECO:0000256" key="5">
    <source>
        <dbReference type="ARBA" id="ARBA00022833"/>
    </source>
</evidence>
<reference evidence="11 12" key="1">
    <citation type="submission" date="2015-09" db="EMBL/GenBank/DDBJ databases">
        <title>Draft genome sequence of Thermus scotoductus strain K1 isolated from a geothermal spring in Nagorno-Karabakh, Armenia.</title>
        <authorList>
            <person name="Saghatelyan A."/>
            <person name="Poghosyan L."/>
            <person name="Panosyan H."/>
            <person name="Birkeland N.-K."/>
        </authorList>
    </citation>
    <scope>NUCLEOTIDE SEQUENCE [LARGE SCALE GENOMIC DNA]</scope>
    <source>
        <strain evidence="11 12">K1</strain>
    </source>
</reference>
<evidence type="ECO:0000259" key="10">
    <source>
        <dbReference type="Pfam" id="PF12323"/>
    </source>
</evidence>
<dbReference type="Proteomes" id="UP000053099">
    <property type="component" value="Unassembled WGS sequence"/>
</dbReference>
<evidence type="ECO:0000313" key="11">
    <source>
        <dbReference type="EMBL" id="KPD32209.1"/>
    </source>
</evidence>